<dbReference type="Gene3D" id="3.30.70.1170">
    <property type="entry name" value="Sun protein, domain 3"/>
    <property type="match status" value="1"/>
</dbReference>
<evidence type="ECO:0000259" key="5">
    <source>
        <dbReference type="PROSITE" id="PS51686"/>
    </source>
</evidence>
<evidence type="ECO:0000256" key="3">
    <source>
        <dbReference type="ARBA" id="ARBA00022691"/>
    </source>
</evidence>
<dbReference type="PANTHER" id="PTHR22807:SF70">
    <property type="entry name" value="TRNA_RRNA CYTOSINE-C5-METHYLASE, NOL1_NOP2_SUN FAMILY, FUSED TO N-TERMINAL NUSB REGULATOR DOMAIN"/>
    <property type="match status" value="1"/>
</dbReference>
<dbReference type="Gene3D" id="3.40.50.150">
    <property type="entry name" value="Vaccinia Virus protein VP39"/>
    <property type="match status" value="1"/>
</dbReference>
<dbReference type="GO" id="GO:0008173">
    <property type="term" value="F:RNA methyltransferase activity"/>
    <property type="evidence" value="ECO:0007669"/>
    <property type="project" value="InterPro"/>
</dbReference>
<dbReference type="EMBL" id="DSEU01000047">
    <property type="protein sequence ID" value="HEM67382.1"/>
    <property type="molecule type" value="Genomic_DNA"/>
</dbReference>
<feature type="domain" description="SAM-dependent MTase RsmB/NOP-type" evidence="5">
    <location>
        <begin position="145"/>
        <end position="419"/>
    </location>
</feature>
<dbReference type="InterPro" id="IPR049560">
    <property type="entry name" value="MeTrfase_RsmB-F_NOP2_cat"/>
</dbReference>
<dbReference type="GO" id="GO:0001510">
    <property type="term" value="P:RNA methylation"/>
    <property type="evidence" value="ECO:0007669"/>
    <property type="project" value="InterPro"/>
</dbReference>
<comment type="caution">
    <text evidence="6">The sequence shown here is derived from an EMBL/GenBank/DDBJ whole genome shotgun (WGS) entry which is preliminary data.</text>
</comment>
<dbReference type="PROSITE" id="PS51686">
    <property type="entry name" value="SAM_MT_RSMB_NOP"/>
    <property type="match status" value="1"/>
</dbReference>
<evidence type="ECO:0000256" key="2">
    <source>
        <dbReference type="ARBA" id="ARBA00022679"/>
    </source>
</evidence>
<dbReference type="InterPro" id="IPR054728">
    <property type="entry name" value="RsmB-like_ferredoxin"/>
</dbReference>
<reference evidence="6" key="1">
    <citation type="journal article" date="2020" name="mSystems">
        <title>Genome- and Community-Level Interaction Insights into Carbon Utilization and Element Cycling Functions of Hydrothermarchaeota in Hydrothermal Sediment.</title>
        <authorList>
            <person name="Zhou Z."/>
            <person name="Liu Y."/>
            <person name="Xu W."/>
            <person name="Pan J."/>
            <person name="Luo Z.H."/>
            <person name="Li M."/>
        </authorList>
    </citation>
    <scope>NUCLEOTIDE SEQUENCE [LARGE SCALE GENOMIC DNA]</scope>
    <source>
        <strain evidence="6">SpSt-125</strain>
    </source>
</reference>
<sequence>MNVDRVVAVLANTLYVIERKSIGVRRAFSYVCRVHGCGKTLLDREFLFELALRFVSSYYTLLYIVERSSRVKRYSHKVLARLFLYKWLLEEGERVDSRLRKSVERDLPGVGRVLTDIEEPWAMLSYPKWLFDKVINVMPVDEAIAMLNAMNRRVVWVRINTLRIDVDKALHELERNGIVYEVEKSIPFLIRVIRSKTPIRRIDLFKNGSIIVQDKASVLTVIALRPEPNMLIYDFAAAPGIKTSLIMQLTENRARVIAIDMSRKRLEAMKLLLQVYGVDVNRVDLVLGDSRTISLSRCSDAALVDAPCSSSGAVSKDPAVKIILRDSRIPKRMSEIQKRMLMNALRYSDRVTYATCSILPDEGEEVIEDVLKMSVEHKLMDAPIPVSRGYKAYSIWSKVRRTLPHIDNSEGFFIANLEK</sequence>
<keyword evidence="2 6" id="KW-0808">Transferase</keyword>
<keyword evidence="3" id="KW-0949">S-adenosyl-L-methionine</keyword>
<dbReference type="Pfam" id="PF01189">
    <property type="entry name" value="Methyltr_RsmB-F"/>
    <property type="match status" value="1"/>
</dbReference>
<dbReference type="PRINTS" id="PR02008">
    <property type="entry name" value="RCMTFAMILY"/>
</dbReference>
<keyword evidence="4" id="KW-0694">RNA-binding</keyword>
<gene>
    <name evidence="6" type="ORF">ENO26_07460</name>
</gene>
<keyword evidence="1 6" id="KW-0489">Methyltransferase</keyword>
<dbReference type="Pfam" id="PF22458">
    <property type="entry name" value="RsmF-B_ferredox"/>
    <property type="match status" value="1"/>
</dbReference>
<evidence type="ECO:0000256" key="4">
    <source>
        <dbReference type="ARBA" id="ARBA00022884"/>
    </source>
</evidence>
<dbReference type="InterPro" id="IPR029063">
    <property type="entry name" value="SAM-dependent_MTases_sf"/>
</dbReference>
<proteinExistence type="predicted"/>
<protein>
    <submittedName>
        <fullName evidence="6">RsmB/NOP family class I SAM-dependent RNA methyltransferase</fullName>
    </submittedName>
</protein>
<dbReference type="InterPro" id="IPR023267">
    <property type="entry name" value="RCMT"/>
</dbReference>
<evidence type="ECO:0000256" key="1">
    <source>
        <dbReference type="ARBA" id="ARBA00022603"/>
    </source>
</evidence>
<evidence type="ECO:0000313" key="6">
    <source>
        <dbReference type="EMBL" id="HEM67382.1"/>
    </source>
</evidence>
<dbReference type="SUPFAM" id="SSF53335">
    <property type="entry name" value="S-adenosyl-L-methionine-dependent methyltransferases"/>
    <property type="match status" value="1"/>
</dbReference>
<name>A0A7J2U5A7_9CREN</name>
<dbReference type="GO" id="GO:0003723">
    <property type="term" value="F:RNA binding"/>
    <property type="evidence" value="ECO:0007669"/>
    <property type="project" value="UniProtKB-KW"/>
</dbReference>
<organism evidence="6">
    <name type="scientific">Ignisphaera aggregans</name>
    <dbReference type="NCBI Taxonomy" id="334771"/>
    <lineage>
        <taxon>Archaea</taxon>
        <taxon>Thermoproteota</taxon>
        <taxon>Thermoprotei</taxon>
        <taxon>Desulfurococcales</taxon>
        <taxon>Desulfurococcaceae</taxon>
        <taxon>Ignisphaera</taxon>
    </lineage>
</organism>
<dbReference type="InterPro" id="IPR001678">
    <property type="entry name" value="MeTrfase_RsmB-F_NOP2_dom"/>
</dbReference>
<accession>A0A7J2U5A7</accession>
<dbReference type="AlphaFoldDB" id="A0A7J2U5A7"/>
<dbReference type="PANTHER" id="PTHR22807">
    <property type="entry name" value="NOP2 YEAST -RELATED NOL1/NOP2/FMU SUN DOMAIN-CONTAINING"/>
    <property type="match status" value="1"/>
</dbReference>